<comment type="caution">
    <text evidence="3">The sequence shown here is derived from an EMBL/GenBank/DDBJ whole genome shotgun (WGS) entry which is preliminary data.</text>
</comment>
<dbReference type="GO" id="GO:0043023">
    <property type="term" value="F:ribosomal large subunit binding"/>
    <property type="evidence" value="ECO:0007669"/>
    <property type="project" value="TreeGrafter"/>
</dbReference>
<dbReference type="AlphaFoldDB" id="A0A8J6TGT6"/>
<comment type="function">
    <text evidence="2">Functions as a ribosomal silencing factor. Interacts with ribosomal protein uL14 (rplN), blocking formation of intersubunit bridge B8. Prevents association of the 30S and 50S ribosomal subunits and the formation of functional ribosomes, thus repressing translation.</text>
</comment>
<dbReference type="EMBL" id="JACNJH010000119">
    <property type="protein sequence ID" value="MBC8361070.1"/>
    <property type="molecule type" value="Genomic_DNA"/>
</dbReference>
<dbReference type="GO" id="GO:0090071">
    <property type="term" value="P:negative regulation of ribosome biogenesis"/>
    <property type="evidence" value="ECO:0007669"/>
    <property type="project" value="UniProtKB-UniRule"/>
</dbReference>
<dbReference type="Gene3D" id="3.30.460.10">
    <property type="entry name" value="Beta Polymerase, domain 2"/>
    <property type="match status" value="1"/>
</dbReference>
<dbReference type="Pfam" id="PF02410">
    <property type="entry name" value="RsfS"/>
    <property type="match status" value="1"/>
</dbReference>
<sequence length="129" mass="14286">MNNDLDPSVDLFVKAALGKKATGLVVLDVGKLTSIADVFIICSGRSNRQVIAIAEFIQVELKKHGLKPLSVEGKKEGHWVLLDYGYVIIHVFYEPVRKFYDLEGLWIDAKKVKTQSLIAAAEQALKMSA</sequence>
<comment type="similarity">
    <text evidence="1 2">Belongs to the Iojap/RsfS family.</text>
</comment>
<dbReference type="HAMAP" id="MF_01477">
    <property type="entry name" value="Iojap_RsfS"/>
    <property type="match status" value="1"/>
</dbReference>
<dbReference type="InterPro" id="IPR004394">
    <property type="entry name" value="Iojap/RsfS/C7orf30"/>
</dbReference>
<protein>
    <recommendedName>
        <fullName evidence="2">Ribosomal silencing factor RsfS</fullName>
    </recommendedName>
</protein>
<dbReference type="GO" id="GO:0017148">
    <property type="term" value="P:negative regulation of translation"/>
    <property type="evidence" value="ECO:0007669"/>
    <property type="project" value="UniProtKB-UniRule"/>
</dbReference>
<keyword evidence="2" id="KW-0678">Repressor</keyword>
<dbReference type="SUPFAM" id="SSF81301">
    <property type="entry name" value="Nucleotidyltransferase"/>
    <property type="match status" value="1"/>
</dbReference>
<comment type="subcellular location">
    <subcellularLocation>
        <location evidence="2">Cytoplasm</location>
    </subcellularLocation>
</comment>
<dbReference type="InterPro" id="IPR043519">
    <property type="entry name" value="NT_sf"/>
</dbReference>
<evidence type="ECO:0000256" key="2">
    <source>
        <dbReference type="HAMAP-Rule" id="MF_01477"/>
    </source>
</evidence>
<keyword evidence="2" id="KW-0810">Translation regulation</keyword>
<reference evidence="3 4" key="1">
    <citation type="submission" date="2020-08" db="EMBL/GenBank/DDBJ databases">
        <title>Bridging the membrane lipid divide: bacteria of the FCB group superphylum have the potential to synthesize archaeal ether lipids.</title>
        <authorList>
            <person name="Villanueva L."/>
            <person name="Von Meijenfeldt F.A.B."/>
            <person name="Westbye A.B."/>
            <person name="Yadav S."/>
            <person name="Hopmans E.C."/>
            <person name="Dutilh B.E."/>
            <person name="Sinninghe Damste J.S."/>
        </authorList>
    </citation>
    <scope>NUCLEOTIDE SEQUENCE [LARGE SCALE GENOMIC DNA]</scope>
    <source>
        <strain evidence="3">NIOZ-UU30</strain>
    </source>
</reference>
<accession>A0A8J6TGT6</accession>
<organism evidence="3 4">
    <name type="scientific">Candidatus Desulfatibia profunda</name>
    <dbReference type="NCBI Taxonomy" id="2841695"/>
    <lineage>
        <taxon>Bacteria</taxon>
        <taxon>Pseudomonadati</taxon>
        <taxon>Thermodesulfobacteriota</taxon>
        <taxon>Desulfobacteria</taxon>
        <taxon>Desulfobacterales</taxon>
        <taxon>Desulfobacterales incertae sedis</taxon>
        <taxon>Candidatus Desulfatibia</taxon>
    </lineage>
</organism>
<gene>
    <name evidence="2 3" type="primary">rsfS</name>
    <name evidence="3" type="ORF">H8E23_06710</name>
</gene>
<dbReference type="NCBIfam" id="TIGR00090">
    <property type="entry name" value="rsfS_iojap_ybeB"/>
    <property type="match status" value="1"/>
</dbReference>
<dbReference type="GO" id="GO:0005737">
    <property type="term" value="C:cytoplasm"/>
    <property type="evidence" value="ECO:0007669"/>
    <property type="project" value="UniProtKB-SubCell"/>
</dbReference>
<dbReference type="Proteomes" id="UP000603434">
    <property type="component" value="Unassembled WGS sequence"/>
</dbReference>
<proteinExistence type="inferred from homology"/>
<keyword evidence="2" id="KW-0963">Cytoplasm</keyword>
<evidence type="ECO:0000313" key="4">
    <source>
        <dbReference type="Proteomes" id="UP000603434"/>
    </source>
</evidence>
<evidence type="ECO:0000256" key="1">
    <source>
        <dbReference type="ARBA" id="ARBA00010574"/>
    </source>
</evidence>
<dbReference type="PANTHER" id="PTHR21043:SF0">
    <property type="entry name" value="MITOCHONDRIAL ASSEMBLY OF RIBOSOMAL LARGE SUBUNIT PROTEIN 1"/>
    <property type="match status" value="1"/>
</dbReference>
<comment type="subunit">
    <text evidence="2">Interacts with ribosomal protein uL14 (rplN).</text>
</comment>
<evidence type="ECO:0000313" key="3">
    <source>
        <dbReference type="EMBL" id="MBC8361070.1"/>
    </source>
</evidence>
<name>A0A8J6TGT6_9BACT</name>
<dbReference type="PANTHER" id="PTHR21043">
    <property type="entry name" value="IOJAP SUPERFAMILY ORTHOLOG"/>
    <property type="match status" value="1"/>
</dbReference>
<dbReference type="GO" id="GO:0042256">
    <property type="term" value="P:cytosolic ribosome assembly"/>
    <property type="evidence" value="ECO:0007669"/>
    <property type="project" value="UniProtKB-UniRule"/>
</dbReference>